<gene>
    <name evidence="5" type="ORF">SAMN02745220_03257</name>
</gene>
<dbReference type="GO" id="GO:0030170">
    <property type="term" value="F:pyridoxal phosphate binding"/>
    <property type="evidence" value="ECO:0007669"/>
    <property type="project" value="TreeGrafter"/>
</dbReference>
<dbReference type="Gene3D" id="3.40.640.10">
    <property type="entry name" value="Type I PLP-dependent aspartate aminotransferase-like (Major domain)"/>
    <property type="match status" value="1"/>
</dbReference>
<dbReference type="Pfam" id="PF01041">
    <property type="entry name" value="DegT_DnrJ_EryC1"/>
    <property type="match status" value="1"/>
</dbReference>
<dbReference type="EMBL" id="FRFE01000017">
    <property type="protein sequence ID" value="SHO50109.1"/>
    <property type="molecule type" value="Genomic_DNA"/>
</dbReference>
<organism evidence="5 6">
    <name type="scientific">Desulfopila aestuarii DSM 18488</name>
    <dbReference type="NCBI Taxonomy" id="1121416"/>
    <lineage>
        <taxon>Bacteria</taxon>
        <taxon>Pseudomonadati</taxon>
        <taxon>Thermodesulfobacteriota</taxon>
        <taxon>Desulfobulbia</taxon>
        <taxon>Desulfobulbales</taxon>
        <taxon>Desulfocapsaceae</taxon>
        <taxon>Desulfopila</taxon>
    </lineage>
</organism>
<dbReference type="InterPro" id="IPR015421">
    <property type="entry name" value="PyrdxlP-dep_Trfase_major"/>
</dbReference>
<dbReference type="OrthoDB" id="9771070at2"/>
<feature type="active site" description="Proton acceptor" evidence="2">
    <location>
        <position position="186"/>
    </location>
</feature>
<protein>
    <submittedName>
        <fullName evidence="5">dTDP-4-amino-4,6-dideoxygalactose transaminase</fullName>
    </submittedName>
</protein>
<keyword evidence="3 4" id="KW-0663">Pyridoxal phosphate</keyword>
<dbReference type="STRING" id="1121416.SAMN02745220_03257"/>
<accession>A0A1M7YC09</accession>
<dbReference type="GO" id="GO:0008483">
    <property type="term" value="F:transaminase activity"/>
    <property type="evidence" value="ECO:0007669"/>
    <property type="project" value="TreeGrafter"/>
</dbReference>
<evidence type="ECO:0000313" key="5">
    <source>
        <dbReference type="EMBL" id="SHO50109.1"/>
    </source>
</evidence>
<dbReference type="Gene3D" id="3.90.1150.10">
    <property type="entry name" value="Aspartate Aminotransferase, domain 1"/>
    <property type="match status" value="1"/>
</dbReference>
<dbReference type="InterPro" id="IPR000653">
    <property type="entry name" value="DegT/StrS_aminotransferase"/>
</dbReference>
<dbReference type="PANTHER" id="PTHR30244">
    <property type="entry name" value="TRANSAMINASE"/>
    <property type="match status" value="1"/>
</dbReference>
<dbReference type="AlphaFoldDB" id="A0A1M7YC09"/>
<dbReference type="GO" id="GO:0000271">
    <property type="term" value="P:polysaccharide biosynthetic process"/>
    <property type="evidence" value="ECO:0007669"/>
    <property type="project" value="TreeGrafter"/>
</dbReference>
<keyword evidence="6" id="KW-1185">Reference proteome</keyword>
<dbReference type="InterPro" id="IPR015424">
    <property type="entry name" value="PyrdxlP-dep_Trfase"/>
</dbReference>
<feature type="modified residue" description="N6-(pyridoxal phosphate)lysine" evidence="3">
    <location>
        <position position="186"/>
    </location>
</feature>
<evidence type="ECO:0000256" key="2">
    <source>
        <dbReference type="PIRSR" id="PIRSR000390-1"/>
    </source>
</evidence>
<name>A0A1M7YC09_9BACT</name>
<dbReference type="RefSeq" id="WP_073614729.1">
    <property type="nucleotide sequence ID" value="NZ_FRFE01000017.1"/>
</dbReference>
<proteinExistence type="inferred from homology"/>
<evidence type="ECO:0000313" key="6">
    <source>
        <dbReference type="Proteomes" id="UP000184603"/>
    </source>
</evidence>
<dbReference type="PIRSF" id="PIRSF000390">
    <property type="entry name" value="PLP_StrS"/>
    <property type="match status" value="1"/>
</dbReference>
<sequence>MPGFEVFGAEEKKEIQDVLDTGVLFRYEFAEQRKGVYKVREFEEQYAKYCGTGFAQAVTSGTAALKVALTALGVGPGDEVITQGFTFVATWEAILEVGAIPVFTEVDETLNMDPADLLKKITAKTACIIPVHMLGSQADIVAIVAIAAERNIPVLEDTAQAAGGHIRGKRLGSFGTCGTFSFDAVKTMTTGEGGMIITNDQELWRTMSEYQDHGHDHKVNPGARGGEGRRFIGFNFRMMELQGAIGLAQLAKLDSMIDAQKKTRDALLEAALTIPGTRARKVIDPEGDTATFCCFILSDRDQAAKVNEVLREAGCGAINFAENTWHFYPRWEHLLNGSTPVKSGWPFAEPGGKRRIVYDPEALPQSADLIARTLVFPVPVKMANDRLQLMCEALKKAAAV</sequence>
<dbReference type="SUPFAM" id="SSF53383">
    <property type="entry name" value="PLP-dependent transferases"/>
    <property type="match status" value="1"/>
</dbReference>
<comment type="similarity">
    <text evidence="1 4">Belongs to the DegT/DnrJ/EryC1 family.</text>
</comment>
<dbReference type="CDD" id="cd00616">
    <property type="entry name" value="AHBA_syn"/>
    <property type="match status" value="1"/>
</dbReference>
<evidence type="ECO:0000256" key="4">
    <source>
        <dbReference type="RuleBase" id="RU004508"/>
    </source>
</evidence>
<dbReference type="InterPro" id="IPR015422">
    <property type="entry name" value="PyrdxlP-dep_Trfase_small"/>
</dbReference>
<dbReference type="Proteomes" id="UP000184603">
    <property type="component" value="Unassembled WGS sequence"/>
</dbReference>
<evidence type="ECO:0000256" key="1">
    <source>
        <dbReference type="ARBA" id="ARBA00037999"/>
    </source>
</evidence>
<evidence type="ECO:0000256" key="3">
    <source>
        <dbReference type="PIRSR" id="PIRSR000390-2"/>
    </source>
</evidence>
<dbReference type="PANTHER" id="PTHR30244:SF34">
    <property type="entry name" value="DTDP-4-AMINO-4,6-DIDEOXYGALACTOSE TRANSAMINASE"/>
    <property type="match status" value="1"/>
</dbReference>
<reference evidence="5 6" key="1">
    <citation type="submission" date="2016-12" db="EMBL/GenBank/DDBJ databases">
        <authorList>
            <person name="Song W.-J."/>
            <person name="Kurnit D.M."/>
        </authorList>
    </citation>
    <scope>NUCLEOTIDE SEQUENCE [LARGE SCALE GENOMIC DNA]</scope>
    <source>
        <strain evidence="5 6">DSM 18488</strain>
    </source>
</reference>